<evidence type="ECO:0000313" key="2">
    <source>
        <dbReference type="EMBL" id="GGF05422.1"/>
    </source>
</evidence>
<name>A0A8J2YQM0_9PROT</name>
<evidence type="ECO:0000313" key="3">
    <source>
        <dbReference type="Proteomes" id="UP000646365"/>
    </source>
</evidence>
<comment type="caution">
    <text evidence="2">The sequence shown here is derived from an EMBL/GenBank/DDBJ whole genome shotgun (WGS) entry which is preliminary data.</text>
</comment>
<dbReference type="AlphaFoldDB" id="A0A8J2YQM0"/>
<reference evidence="2" key="1">
    <citation type="journal article" date="2014" name="Int. J. Syst. Evol. Microbiol.">
        <title>Complete genome sequence of Corynebacterium casei LMG S-19264T (=DSM 44701T), isolated from a smear-ripened cheese.</title>
        <authorList>
            <consortium name="US DOE Joint Genome Institute (JGI-PGF)"/>
            <person name="Walter F."/>
            <person name="Albersmeier A."/>
            <person name="Kalinowski J."/>
            <person name="Ruckert C."/>
        </authorList>
    </citation>
    <scope>NUCLEOTIDE SEQUENCE</scope>
    <source>
        <strain evidence="2">CGMCC 1.15725</strain>
    </source>
</reference>
<dbReference type="EMBL" id="BMJQ01000002">
    <property type="protein sequence ID" value="GGF05422.1"/>
    <property type="molecule type" value="Genomic_DNA"/>
</dbReference>
<feature type="compositionally biased region" description="Low complexity" evidence="1">
    <location>
        <begin position="197"/>
        <end position="216"/>
    </location>
</feature>
<keyword evidence="3" id="KW-1185">Reference proteome</keyword>
<dbReference type="Proteomes" id="UP000646365">
    <property type="component" value="Unassembled WGS sequence"/>
</dbReference>
<proteinExistence type="predicted"/>
<dbReference type="PROSITE" id="PS51257">
    <property type="entry name" value="PROKAR_LIPOPROTEIN"/>
    <property type="match status" value="1"/>
</dbReference>
<evidence type="ECO:0000256" key="1">
    <source>
        <dbReference type="SAM" id="MobiDB-lite"/>
    </source>
</evidence>
<feature type="region of interest" description="Disordered" evidence="1">
    <location>
        <begin position="191"/>
        <end position="216"/>
    </location>
</feature>
<reference evidence="2" key="2">
    <citation type="submission" date="2020-09" db="EMBL/GenBank/DDBJ databases">
        <authorList>
            <person name="Sun Q."/>
            <person name="Zhou Y."/>
        </authorList>
    </citation>
    <scope>NUCLEOTIDE SEQUENCE</scope>
    <source>
        <strain evidence="2">CGMCC 1.15725</strain>
    </source>
</reference>
<dbReference type="InterPro" id="IPR019027">
    <property type="entry name" value="Pilus_biogenesis_CpaD-related"/>
</dbReference>
<gene>
    <name evidence="2" type="ORF">GCM10011611_08670</name>
</gene>
<evidence type="ECO:0008006" key="4">
    <source>
        <dbReference type="Google" id="ProtNLM"/>
    </source>
</evidence>
<accession>A0A8J2YQM0</accession>
<dbReference type="RefSeq" id="WP_189042888.1">
    <property type="nucleotide sequence ID" value="NZ_BMJQ01000002.1"/>
</dbReference>
<sequence length="216" mass="21541">MKRPAPGHLSGLLGLPLLLALTACLPEREAPPPDGFEIQAVELEHAVALAPGETALAPAERTALADFLARNGGAGTTVRVDAEGPSAADAQAVVLGALRGMAIGSTAGHLAPGAETRVRVAVVRQAYLPRACRADAEAAVEGGRPLGCSNALNLARMVDAPADLTAGRPLGPAPAGPVARAALRYLEQGGEATLSEATSDTKASSVSSTAAPSPSP</sequence>
<dbReference type="Pfam" id="PF09476">
    <property type="entry name" value="Pilus_CpaD"/>
    <property type="match status" value="1"/>
</dbReference>
<organism evidence="2 3">
    <name type="scientific">Aliidongia dinghuensis</name>
    <dbReference type="NCBI Taxonomy" id="1867774"/>
    <lineage>
        <taxon>Bacteria</taxon>
        <taxon>Pseudomonadati</taxon>
        <taxon>Pseudomonadota</taxon>
        <taxon>Alphaproteobacteria</taxon>
        <taxon>Rhodospirillales</taxon>
        <taxon>Dongiaceae</taxon>
        <taxon>Aliidongia</taxon>
    </lineage>
</organism>
<protein>
    <recommendedName>
        <fullName evidence="4">Pilus assembly protein CpaD</fullName>
    </recommendedName>
</protein>